<keyword evidence="6" id="KW-1185">Reference proteome</keyword>
<dbReference type="PROSITE" id="PS50158">
    <property type="entry name" value="ZF_CCHC"/>
    <property type="match status" value="1"/>
</dbReference>
<accession>A0A4Y2QK02</accession>
<dbReference type="OrthoDB" id="8067401at2759"/>
<keyword evidence="1" id="KW-0863">Zinc-finger</keyword>
<keyword evidence="1" id="KW-0862">Zinc</keyword>
<dbReference type="InterPro" id="IPR036875">
    <property type="entry name" value="Znf_CCHC_sf"/>
</dbReference>
<dbReference type="EMBL" id="BGPR01221580">
    <property type="protein sequence ID" value="GBN63633.1"/>
    <property type="molecule type" value="Genomic_DNA"/>
</dbReference>
<dbReference type="InterPro" id="IPR001878">
    <property type="entry name" value="Znf_CCHC"/>
</dbReference>
<feature type="domain" description="CCHC-type" evidence="3">
    <location>
        <begin position="125"/>
        <end position="139"/>
    </location>
</feature>
<evidence type="ECO:0000256" key="1">
    <source>
        <dbReference type="PROSITE-ProRule" id="PRU00047"/>
    </source>
</evidence>
<feature type="region of interest" description="Disordered" evidence="2">
    <location>
        <begin position="1"/>
        <end position="42"/>
    </location>
</feature>
<comment type="caution">
    <text evidence="4">The sequence shown here is derived from an EMBL/GenBank/DDBJ whole genome shotgun (WGS) entry which is preliminary data.</text>
</comment>
<evidence type="ECO:0000259" key="3">
    <source>
        <dbReference type="PROSITE" id="PS50158"/>
    </source>
</evidence>
<evidence type="ECO:0000256" key="2">
    <source>
        <dbReference type="SAM" id="MobiDB-lite"/>
    </source>
</evidence>
<reference evidence="4 6" key="1">
    <citation type="journal article" date="2019" name="Sci. Rep.">
        <title>Orb-weaving spider Araneus ventricosus genome elucidates the spidroin gene catalogue.</title>
        <authorList>
            <person name="Kono N."/>
            <person name="Nakamura H."/>
            <person name="Ohtoshi R."/>
            <person name="Moran D.A.P."/>
            <person name="Shinohara A."/>
            <person name="Yoshida Y."/>
            <person name="Fujiwara M."/>
            <person name="Mori M."/>
            <person name="Tomita M."/>
            <person name="Arakawa K."/>
        </authorList>
    </citation>
    <scope>NUCLEOTIDE SEQUENCE [LARGE SCALE GENOMIC DNA]</scope>
</reference>
<dbReference type="SUPFAM" id="SSF57756">
    <property type="entry name" value="Retrovirus zinc finger-like domains"/>
    <property type="match status" value="1"/>
</dbReference>
<dbReference type="SMART" id="SM00343">
    <property type="entry name" value="ZnF_C2HC"/>
    <property type="match status" value="2"/>
</dbReference>
<dbReference type="Gene3D" id="4.10.60.10">
    <property type="entry name" value="Zinc finger, CCHC-type"/>
    <property type="match status" value="1"/>
</dbReference>
<keyword evidence="1" id="KW-0479">Metal-binding</keyword>
<sequence length="182" mass="21645">ERRRQDEIQIAEQKRQEEVAERRRQEEIEPRKQEYEERKRKDEMEFELQKIRLGAEDEWSKLNSPDDLVEKLDDYDTLRSTFRSKKPRKEWHYDKQNSFKDDSAFTTNEKKRLYGITHNERGEPKCFHCSNFGHIARNCSIPKSVSTCREGNETGHKIINCAAKETNHASEESLSVRLVGEN</sequence>
<dbReference type="Proteomes" id="UP000499080">
    <property type="component" value="Unassembled WGS sequence"/>
</dbReference>
<dbReference type="EMBL" id="BGPR01221594">
    <property type="protein sequence ID" value="GBN63663.1"/>
    <property type="molecule type" value="Genomic_DNA"/>
</dbReference>
<proteinExistence type="predicted"/>
<dbReference type="GO" id="GO:0008270">
    <property type="term" value="F:zinc ion binding"/>
    <property type="evidence" value="ECO:0007669"/>
    <property type="project" value="UniProtKB-KW"/>
</dbReference>
<organism evidence="4 6">
    <name type="scientific">Araneus ventricosus</name>
    <name type="common">Orbweaver spider</name>
    <name type="synonym">Epeira ventricosa</name>
    <dbReference type="NCBI Taxonomy" id="182803"/>
    <lineage>
        <taxon>Eukaryota</taxon>
        <taxon>Metazoa</taxon>
        <taxon>Ecdysozoa</taxon>
        <taxon>Arthropoda</taxon>
        <taxon>Chelicerata</taxon>
        <taxon>Arachnida</taxon>
        <taxon>Araneae</taxon>
        <taxon>Araneomorphae</taxon>
        <taxon>Entelegynae</taxon>
        <taxon>Araneoidea</taxon>
        <taxon>Araneidae</taxon>
        <taxon>Araneus</taxon>
    </lineage>
</organism>
<evidence type="ECO:0000313" key="6">
    <source>
        <dbReference type="Proteomes" id="UP000499080"/>
    </source>
</evidence>
<evidence type="ECO:0000313" key="4">
    <source>
        <dbReference type="EMBL" id="GBN63633.1"/>
    </source>
</evidence>
<feature type="non-terminal residue" evidence="4">
    <location>
        <position position="1"/>
    </location>
</feature>
<name>A0A4Y2QK02_ARAVE</name>
<gene>
    <name evidence="4" type="ORF">AVEN_122671_1</name>
    <name evidence="5" type="ORF">AVEN_169083_1</name>
</gene>
<dbReference type="Pfam" id="PF00098">
    <property type="entry name" value="zf-CCHC"/>
    <property type="match status" value="1"/>
</dbReference>
<protein>
    <recommendedName>
        <fullName evidence="3">CCHC-type domain-containing protein</fullName>
    </recommendedName>
</protein>
<dbReference type="GO" id="GO:0003676">
    <property type="term" value="F:nucleic acid binding"/>
    <property type="evidence" value="ECO:0007669"/>
    <property type="project" value="InterPro"/>
</dbReference>
<dbReference type="AlphaFoldDB" id="A0A4Y2QK02"/>
<evidence type="ECO:0000313" key="5">
    <source>
        <dbReference type="EMBL" id="GBN63663.1"/>
    </source>
</evidence>